<dbReference type="Gene3D" id="3.30.70.870">
    <property type="entry name" value="Elongation Factor G (Translational Gtpase), domain 3"/>
    <property type="match status" value="1"/>
</dbReference>
<name>M7P1D8_9BACT</name>
<keyword evidence="4 11" id="KW-0378">Hydrolase</keyword>
<dbReference type="FunFam" id="2.40.30.10:FF:000015">
    <property type="entry name" value="Translation factor GUF1, mitochondrial"/>
    <property type="match status" value="1"/>
</dbReference>
<sequence length="595" mass="66875">MKNIRNFCIIAHIDHGKSTLADRLLEFTQTVSDRDMKAQLLDNMDLERERGITIKSHAIQMNYTKDGQEYILNLIDTPGHVDFSYEVSRSIAACEGALLIVDASQGVEAQTISNLYMALGQDLEIIPVLNKIDLPGAQPEEMADQVIELLGCDREDIILASGKEGIGIKDILDAIVERVPAPTGDPEAPLQAMIFDSQFNSYRGVEVIFRVLNGTIRQGDKVKFLATGKEYGADEIGTLKMTQVAKKEIKAGDVGYLISGIKVAKEVKVGDTITHVHRPATKPIKGFEEVKPMVFAGIYPVETTDYEELRYSMEKLQLNDASLVWEPETSAALGFGFRCGFLGMLHMEIVQERLEREFDMTVITTVPSVQFHTYLKSGEKVIVNAPSELPEPNYVDHIEEPFIKAQIISKSEYVGSIMTLCMEKRGILKNQVYLTSDRVELTFDMPLSEMVFDFFDKLKTISRGYASLDYELLGFRESTMVKLDIMLNGEKVDALSAIVHRDKAYDWGKRLCEKLKELLPRQQFEIAIQAAIGTKVIARETVKALRKNVLAKCYGGDISRKRKLLEKQKKGKKRMRQVGNVEIPQEAFMAVLKLD</sequence>
<dbReference type="FunFam" id="3.30.70.240:FF:000007">
    <property type="entry name" value="Translation factor GUF1, mitochondrial"/>
    <property type="match status" value="1"/>
</dbReference>
<comment type="subcellular location">
    <subcellularLocation>
        <location evidence="11">Cell membrane</location>
        <topology evidence="11">Peripheral membrane protein</topology>
        <orientation evidence="11">Cytoplasmic side</orientation>
    </subcellularLocation>
</comment>
<evidence type="ECO:0000256" key="11">
    <source>
        <dbReference type="HAMAP-Rule" id="MF_00071"/>
    </source>
</evidence>
<keyword evidence="6 11" id="KW-0342">GTP-binding</keyword>
<dbReference type="Pfam" id="PF03144">
    <property type="entry name" value="GTP_EFTU_D2"/>
    <property type="match status" value="1"/>
</dbReference>
<dbReference type="FunFam" id="3.30.70.2570:FF:000001">
    <property type="entry name" value="Translation factor GUF1, mitochondrial"/>
    <property type="match status" value="1"/>
</dbReference>
<comment type="function">
    <text evidence="9 11">Required for accurate and efficient protein synthesis under certain stress conditions. May act as a fidelity factor of the translation reaction, by catalyzing a one-codon backward translocation of tRNAs on improperly translocated ribosomes. Back-translocation proceeds from a post-translocation (POST) complex to a pre-translocation (PRE) complex, thus giving elongation factor G a second chance to translocate the tRNAs correctly. Binds to ribosomes in a GTP-dependent manner.</text>
</comment>
<dbReference type="InterPro" id="IPR035654">
    <property type="entry name" value="LepA_IV"/>
</dbReference>
<dbReference type="PANTHER" id="PTHR43512">
    <property type="entry name" value="TRANSLATION FACTOR GUF1-RELATED"/>
    <property type="match status" value="1"/>
</dbReference>
<evidence type="ECO:0000256" key="1">
    <source>
        <dbReference type="ARBA" id="ARBA00005454"/>
    </source>
</evidence>
<dbReference type="AlphaFoldDB" id="M7P1D8"/>
<organism evidence="13 14">
    <name type="scientific">Cesiribacter andamanensis AMV16</name>
    <dbReference type="NCBI Taxonomy" id="1279009"/>
    <lineage>
        <taxon>Bacteria</taxon>
        <taxon>Pseudomonadati</taxon>
        <taxon>Bacteroidota</taxon>
        <taxon>Cytophagia</taxon>
        <taxon>Cytophagales</taxon>
        <taxon>Cesiribacteraceae</taxon>
        <taxon>Cesiribacter</taxon>
    </lineage>
</organism>
<dbReference type="InterPro" id="IPR038363">
    <property type="entry name" value="LepA_C_sf"/>
</dbReference>
<dbReference type="Pfam" id="PF00679">
    <property type="entry name" value="EFG_C"/>
    <property type="match status" value="1"/>
</dbReference>
<dbReference type="HAMAP" id="MF_00071">
    <property type="entry name" value="LepA"/>
    <property type="match status" value="1"/>
</dbReference>
<dbReference type="Proteomes" id="UP000011910">
    <property type="component" value="Unassembled WGS sequence"/>
</dbReference>
<dbReference type="PRINTS" id="PR00315">
    <property type="entry name" value="ELONGATNFCT"/>
</dbReference>
<dbReference type="FunFam" id="3.40.50.300:FF:000078">
    <property type="entry name" value="Elongation factor 4"/>
    <property type="match status" value="1"/>
</dbReference>
<evidence type="ECO:0000256" key="5">
    <source>
        <dbReference type="ARBA" id="ARBA00022917"/>
    </source>
</evidence>
<dbReference type="OrthoDB" id="9801591at2"/>
<keyword evidence="5 11" id="KW-0648">Protein biosynthesis</keyword>
<keyword evidence="3 11" id="KW-0547">Nucleotide-binding</keyword>
<comment type="catalytic activity">
    <reaction evidence="8 11">
        <text>GTP + H2O = GDP + phosphate + H(+)</text>
        <dbReference type="Rhea" id="RHEA:19669"/>
        <dbReference type="ChEBI" id="CHEBI:15377"/>
        <dbReference type="ChEBI" id="CHEBI:15378"/>
        <dbReference type="ChEBI" id="CHEBI:37565"/>
        <dbReference type="ChEBI" id="CHEBI:43474"/>
        <dbReference type="ChEBI" id="CHEBI:58189"/>
        <dbReference type="EC" id="3.6.5.n1"/>
    </reaction>
</comment>
<protein>
    <recommendedName>
        <fullName evidence="11">Elongation factor 4</fullName>
        <shortName evidence="11">EF-4</shortName>
        <ecNumber evidence="11">3.6.5.n1</ecNumber>
    </recommendedName>
    <alternativeName>
        <fullName evidence="11">Ribosomal back-translocase LepA</fullName>
    </alternativeName>
</protein>
<dbReference type="CDD" id="cd16260">
    <property type="entry name" value="EF4_III"/>
    <property type="match status" value="1"/>
</dbReference>
<dbReference type="SUPFAM" id="SSF54980">
    <property type="entry name" value="EF-G C-terminal domain-like"/>
    <property type="match status" value="2"/>
</dbReference>
<dbReference type="PROSITE" id="PS51722">
    <property type="entry name" value="G_TR_2"/>
    <property type="match status" value="1"/>
</dbReference>
<keyword evidence="13" id="KW-0251">Elongation factor</keyword>
<dbReference type="InterPro" id="IPR006297">
    <property type="entry name" value="EF-4"/>
</dbReference>
<dbReference type="GO" id="GO:0043022">
    <property type="term" value="F:ribosome binding"/>
    <property type="evidence" value="ECO:0007669"/>
    <property type="project" value="UniProtKB-UniRule"/>
</dbReference>
<accession>M7P1D8</accession>
<dbReference type="InterPro" id="IPR004161">
    <property type="entry name" value="EFTu-like_2"/>
</dbReference>
<keyword evidence="2 11" id="KW-1003">Cell membrane</keyword>
<evidence type="ECO:0000256" key="3">
    <source>
        <dbReference type="ARBA" id="ARBA00022741"/>
    </source>
</evidence>
<dbReference type="Gene3D" id="3.30.70.2570">
    <property type="entry name" value="Elongation factor 4, C-terminal domain"/>
    <property type="match status" value="1"/>
</dbReference>
<dbReference type="InterPro" id="IPR000640">
    <property type="entry name" value="EFG_V-like"/>
</dbReference>
<comment type="similarity">
    <text evidence="1 11">Belongs to the TRAFAC class translation factor GTPase superfamily. Classic translation factor GTPase family. LepA subfamily.</text>
</comment>
<dbReference type="PANTHER" id="PTHR43512:SF4">
    <property type="entry name" value="TRANSLATION FACTOR GUF1 HOMOLOG, CHLOROPLASTIC"/>
    <property type="match status" value="1"/>
</dbReference>
<dbReference type="SUPFAM" id="SSF50447">
    <property type="entry name" value="Translation proteins"/>
    <property type="match status" value="1"/>
</dbReference>
<dbReference type="GO" id="GO:0003924">
    <property type="term" value="F:GTPase activity"/>
    <property type="evidence" value="ECO:0007669"/>
    <property type="project" value="UniProtKB-UniRule"/>
</dbReference>
<dbReference type="GO" id="GO:0003746">
    <property type="term" value="F:translation elongation factor activity"/>
    <property type="evidence" value="ECO:0007669"/>
    <property type="project" value="UniProtKB-UniRule"/>
</dbReference>
<comment type="similarity">
    <text evidence="10">Belongs to the GTP-binding elongation factor family. LepA subfamily.</text>
</comment>
<dbReference type="Gene3D" id="2.40.30.10">
    <property type="entry name" value="Translation factors"/>
    <property type="match status" value="1"/>
</dbReference>
<evidence type="ECO:0000256" key="2">
    <source>
        <dbReference type="ARBA" id="ARBA00022475"/>
    </source>
</evidence>
<dbReference type="Pfam" id="PF00009">
    <property type="entry name" value="GTP_EFTU"/>
    <property type="match status" value="1"/>
</dbReference>
<evidence type="ECO:0000259" key="12">
    <source>
        <dbReference type="PROSITE" id="PS51722"/>
    </source>
</evidence>
<evidence type="ECO:0000256" key="10">
    <source>
        <dbReference type="ARBA" id="ARBA00061052"/>
    </source>
</evidence>
<dbReference type="InterPro" id="IPR013842">
    <property type="entry name" value="LepA_CTD"/>
</dbReference>
<dbReference type="GO" id="GO:0045727">
    <property type="term" value="P:positive regulation of translation"/>
    <property type="evidence" value="ECO:0007669"/>
    <property type="project" value="UniProtKB-UniRule"/>
</dbReference>
<comment type="caution">
    <text evidence="13">The sequence shown here is derived from an EMBL/GenBank/DDBJ whole genome shotgun (WGS) entry which is preliminary data.</text>
</comment>
<feature type="binding site" evidence="11">
    <location>
        <begin position="14"/>
        <end position="19"/>
    </location>
    <ligand>
        <name>GTP</name>
        <dbReference type="ChEBI" id="CHEBI:37565"/>
    </ligand>
</feature>
<dbReference type="CDD" id="cd03709">
    <property type="entry name" value="lepA_C"/>
    <property type="match status" value="1"/>
</dbReference>
<dbReference type="InterPro" id="IPR009000">
    <property type="entry name" value="Transl_B-barrel_sf"/>
</dbReference>
<gene>
    <name evidence="11 13" type="primary">lepA</name>
    <name evidence="13" type="ORF">ADICEAN_00463</name>
</gene>
<evidence type="ECO:0000256" key="8">
    <source>
        <dbReference type="ARBA" id="ARBA00050293"/>
    </source>
</evidence>
<dbReference type="EMBL" id="AODQ01000006">
    <property type="protein sequence ID" value="EMR04429.1"/>
    <property type="molecule type" value="Genomic_DNA"/>
</dbReference>
<dbReference type="STRING" id="1279009.ADICEAN_00463"/>
<evidence type="ECO:0000256" key="9">
    <source>
        <dbReference type="ARBA" id="ARBA00057626"/>
    </source>
</evidence>
<dbReference type="FunFam" id="3.30.70.870:FF:000004">
    <property type="entry name" value="Translation factor GUF1, mitochondrial"/>
    <property type="match status" value="1"/>
</dbReference>
<dbReference type="SUPFAM" id="SSF52540">
    <property type="entry name" value="P-loop containing nucleoside triphosphate hydrolases"/>
    <property type="match status" value="1"/>
</dbReference>
<dbReference type="NCBIfam" id="TIGR00231">
    <property type="entry name" value="small_GTP"/>
    <property type="match status" value="1"/>
</dbReference>
<dbReference type="InterPro" id="IPR035647">
    <property type="entry name" value="EFG_III/V"/>
</dbReference>
<dbReference type="InterPro" id="IPR000795">
    <property type="entry name" value="T_Tr_GTP-bd_dom"/>
</dbReference>
<dbReference type="GO" id="GO:0005525">
    <property type="term" value="F:GTP binding"/>
    <property type="evidence" value="ECO:0007669"/>
    <property type="project" value="UniProtKB-UniRule"/>
</dbReference>
<dbReference type="NCBIfam" id="TIGR01393">
    <property type="entry name" value="lepA"/>
    <property type="match status" value="1"/>
</dbReference>
<dbReference type="Pfam" id="PF06421">
    <property type="entry name" value="LepA_C"/>
    <property type="match status" value="1"/>
</dbReference>
<keyword evidence="7 11" id="KW-0472">Membrane</keyword>
<proteinExistence type="inferred from homology"/>
<dbReference type="EC" id="3.6.5.n1" evidence="11"/>
<dbReference type="CDD" id="cd01890">
    <property type="entry name" value="LepA"/>
    <property type="match status" value="1"/>
</dbReference>
<evidence type="ECO:0000256" key="6">
    <source>
        <dbReference type="ARBA" id="ARBA00023134"/>
    </source>
</evidence>
<dbReference type="Gene3D" id="3.40.50.300">
    <property type="entry name" value="P-loop containing nucleotide triphosphate hydrolases"/>
    <property type="match status" value="1"/>
</dbReference>
<evidence type="ECO:0000313" key="13">
    <source>
        <dbReference type="EMBL" id="EMR04429.1"/>
    </source>
</evidence>
<dbReference type="RefSeq" id="WP_009193870.1">
    <property type="nucleotide sequence ID" value="NZ_AODQ01000006.1"/>
</dbReference>
<dbReference type="InterPro" id="IPR005225">
    <property type="entry name" value="Small_GTP-bd"/>
</dbReference>
<reference evidence="13 14" key="1">
    <citation type="journal article" date="2013" name="Genome Announc.">
        <title>Draft Genome Sequence of Cesiribacter andamanensis Strain AMV16T, Isolated from a Soil Sample from a Mud Volcano in the Andaman Islands, India.</title>
        <authorList>
            <person name="Shivaji S."/>
            <person name="Ara S."/>
            <person name="Begum Z."/>
            <person name="Srinivas T.N."/>
            <person name="Singh A."/>
            <person name="Kumar Pinnaka A."/>
        </authorList>
    </citation>
    <scope>NUCLEOTIDE SEQUENCE [LARGE SCALE GENOMIC DNA]</scope>
    <source>
        <strain evidence="13 14">AMV16</strain>
    </source>
</reference>
<evidence type="ECO:0000256" key="4">
    <source>
        <dbReference type="ARBA" id="ARBA00022801"/>
    </source>
</evidence>
<dbReference type="eggNOG" id="COG0481">
    <property type="taxonomic scope" value="Bacteria"/>
</dbReference>
<dbReference type="PATRIC" id="fig|1279009.4.peg.470"/>
<evidence type="ECO:0000313" key="14">
    <source>
        <dbReference type="Proteomes" id="UP000011910"/>
    </source>
</evidence>
<keyword evidence="14" id="KW-1185">Reference proteome</keyword>
<feature type="domain" description="Tr-type G" evidence="12">
    <location>
        <begin position="2"/>
        <end position="183"/>
    </location>
</feature>
<dbReference type="InterPro" id="IPR027417">
    <property type="entry name" value="P-loop_NTPase"/>
</dbReference>
<dbReference type="Gene3D" id="3.30.70.240">
    <property type="match status" value="1"/>
</dbReference>
<evidence type="ECO:0000256" key="7">
    <source>
        <dbReference type="ARBA" id="ARBA00023136"/>
    </source>
</evidence>
<dbReference type="GO" id="GO:0005886">
    <property type="term" value="C:plasma membrane"/>
    <property type="evidence" value="ECO:0007669"/>
    <property type="project" value="UniProtKB-SubCell"/>
</dbReference>
<dbReference type="CDD" id="cd03699">
    <property type="entry name" value="EF4_II"/>
    <property type="match status" value="1"/>
</dbReference>
<feature type="binding site" evidence="11">
    <location>
        <begin position="130"/>
        <end position="133"/>
    </location>
    <ligand>
        <name>GTP</name>
        <dbReference type="ChEBI" id="CHEBI:37565"/>
    </ligand>
</feature>